<accession>A0A222EPI7</accession>
<protein>
    <submittedName>
        <fullName evidence="1">Uncharacterized protein</fullName>
    </submittedName>
</protein>
<reference evidence="1 2" key="1">
    <citation type="submission" date="2017-07" db="EMBL/GenBank/DDBJ databases">
        <title>Complete genome sequence of Spiroplasma corruscae EC-1 (DSM 19793).</title>
        <authorList>
            <person name="Tsai Y.-M."/>
            <person name="Lo W.-S."/>
            <person name="Kuo C.-H."/>
        </authorList>
    </citation>
    <scope>NUCLEOTIDE SEQUENCE [LARGE SCALE GENOMIC DNA]</scope>
    <source>
        <strain evidence="1 2">EC-1</strain>
    </source>
</reference>
<sequence>MKSITSNTIQEIIDLFENLEGFSYWKIKTDVVGIVENFCFKLQLISKDKREKYIQVNKIFNQNKFYLRNGSFDVTPTKKLQTSGYSKSAIRQYIDVLLSFDIITKVKDIKEVYEIKYSELLDNNFDYNNIIDSLFKNLITKLNILNTQAKKLFYSILLSNIIYLSNDDDNQFKIKIKKNNFWYPNKNEISKYSKSCGYIRFKDYIVILGNDFYTIYKSLQKIL</sequence>
<evidence type="ECO:0000313" key="2">
    <source>
        <dbReference type="Proteomes" id="UP000203229"/>
    </source>
</evidence>
<gene>
    <name evidence="1" type="ORF">SCORR_v1c06770</name>
</gene>
<dbReference type="KEGG" id="scou:SCORR_v1c06770"/>
<name>A0A222EPI7_9MOLU</name>
<dbReference type="OrthoDB" id="389801at2"/>
<dbReference type="RefSeq" id="WP_094049197.1">
    <property type="nucleotide sequence ID" value="NZ_CP022535.1"/>
</dbReference>
<dbReference type="AlphaFoldDB" id="A0A222EPI7"/>
<organism evidence="1 2">
    <name type="scientific">Spiroplasma corruscae</name>
    <dbReference type="NCBI Taxonomy" id="216934"/>
    <lineage>
        <taxon>Bacteria</taxon>
        <taxon>Bacillati</taxon>
        <taxon>Mycoplasmatota</taxon>
        <taxon>Mollicutes</taxon>
        <taxon>Entomoplasmatales</taxon>
        <taxon>Spiroplasmataceae</taxon>
        <taxon>Spiroplasma</taxon>
    </lineage>
</organism>
<dbReference type="EMBL" id="CP022535">
    <property type="protein sequence ID" value="ASP28449.1"/>
    <property type="molecule type" value="Genomic_DNA"/>
</dbReference>
<keyword evidence="2" id="KW-1185">Reference proteome</keyword>
<proteinExistence type="predicted"/>
<dbReference type="Proteomes" id="UP000203229">
    <property type="component" value="Chromosome"/>
</dbReference>
<evidence type="ECO:0000313" key="1">
    <source>
        <dbReference type="EMBL" id="ASP28449.1"/>
    </source>
</evidence>